<dbReference type="KEGG" id="maqu:Maq22A_c18775"/>
<name>A0A0C6FE56_9HYPH</name>
<accession>A0A0C6FE56</accession>
<reference evidence="2" key="2">
    <citation type="submission" date="2015-01" db="EMBL/GenBank/DDBJ databases">
        <title>Complete genome sequence of Methylobacterium aquaticum strain 22A.</title>
        <authorList>
            <person name="Tani A."/>
            <person name="Ogura Y."/>
            <person name="Hayashi T."/>
        </authorList>
    </citation>
    <scope>NUCLEOTIDE SEQUENCE [LARGE SCALE GENOMIC DNA]</scope>
    <source>
        <strain evidence="2">MA-22A</strain>
    </source>
</reference>
<proteinExistence type="predicted"/>
<sequence length="86" mass="9703">MAILGTAPLGISLPNDVFLSHAEWWNENSRFVLVRFRRRGEMMDLGLRFDLDKLTFLDDTGDPEADQVLQSTSSRISEAVFDTKAA</sequence>
<evidence type="ECO:0000313" key="2">
    <source>
        <dbReference type="Proteomes" id="UP000061432"/>
    </source>
</evidence>
<dbReference type="AlphaFoldDB" id="A0A0C6FE56"/>
<gene>
    <name evidence="1" type="ORF">Maq22A_c18775</name>
</gene>
<dbReference type="RefSeq" id="WP_060847881.1">
    <property type="nucleotide sequence ID" value="NZ_AP014704.1"/>
</dbReference>
<protein>
    <submittedName>
        <fullName evidence="1">Uncharacterized protein</fullName>
    </submittedName>
</protein>
<reference evidence="1 2" key="1">
    <citation type="journal article" date="2015" name="Genome Announc.">
        <title>Complete Genome Sequence of Methylobacterium aquaticum Strain 22A, Isolated from Racomitrium japonicum Moss.</title>
        <authorList>
            <person name="Tani A."/>
            <person name="Ogura Y."/>
            <person name="Hayashi T."/>
            <person name="Kimbara K."/>
        </authorList>
    </citation>
    <scope>NUCLEOTIDE SEQUENCE [LARGE SCALE GENOMIC DNA]</scope>
    <source>
        <strain evidence="1 2">MA-22A</strain>
    </source>
</reference>
<organism evidence="1 2">
    <name type="scientific">Methylobacterium aquaticum</name>
    <dbReference type="NCBI Taxonomy" id="270351"/>
    <lineage>
        <taxon>Bacteria</taxon>
        <taxon>Pseudomonadati</taxon>
        <taxon>Pseudomonadota</taxon>
        <taxon>Alphaproteobacteria</taxon>
        <taxon>Hyphomicrobiales</taxon>
        <taxon>Methylobacteriaceae</taxon>
        <taxon>Methylobacterium</taxon>
    </lineage>
</organism>
<dbReference type="PATRIC" id="fig|270351.10.peg.3625"/>
<evidence type="ECO:0000313" key="1">
    <source>
        <dbReference type="EMBL" id="BAQ46838.1"/>
    </source>
</evidence>
<dbReference type="Proteomes" id="UP000061432">
    <property type="component" value="Chromosome"/>
</dbReference>
<dbReference type="EMBL" id="AP014704">
    <property type="protein sequence ID" value="BAQ46838.1"/>
    <property type="molecule type" value="Genomic_DNA"/>
</dbReference>